<comment type="subcellular location">
    <subcellularLocation>
        <location evidence="1">Nucleus</location>
    </subcellularLocation>
</comment>
<evidence type="ECO:0000259" key="13">
    <source>
        <dbReference type="PROSITE" id="PS51194"/>
    </source>
</evidence>
<organism evidence="14 15">
    <name type="scientific">Oleoguttula mirabilis</name>
    <dbReference type="NCBI Taxonomy" id="1507867"/>
    <lineage>
        <taxon>Eukaryota</taxon>
        <taxon>Fungi</taxon>
        <taxon>Dikarya</taxon>
        <taxon>Ascomycota</taxon>
        <taxon>Pezizomycotina</taxon>
        <taxon>Dothideomycetes</taxon>
        <taxon>Dothideomycetidae</taxon>
        <taxon>Mycosphaerellales</taxon>
        <taxon>Teratosphaeriaceae</taxon>
        <taxon>Oleoguttula</taxon>
    </lineage>
</organism>
<dbReference type="InterPro" id="IPR001965">
    <property type="entry name" value="Znf_PHD"/>
</dbReference>
<dbReference type="GO" id="GO:0042393">
    <property type="term" value="F:histone binding"/>
    <property type="evidence" value="ECO:0007669"/>
    <property type="project" value="TreeGrafter"/>
</dbReference>
<dbReference type="SUPFAM" id="SSF54160">
    <property type="entry name" value="Chromo domain-like"/>
    <property type="match status" value="1"/>
</dbReference>
<evidence type="ECO:0000256" key="5">
    <source>
        <dbReference type="ARBA" id="ARBA00022771"/>
    </source>
</evidence>
<feature type="domain" description="Helicase ATP-binding" evidence="12">
    <location>
        <begin position="855"/>
        <end position="1026"/>
    </location>
</feature>
<evidence type="ECO:0000256" key="9">
    <source>
        <dbReference type="ARBA" id="ARBA00023242"/>
    </source>
</evidence>
<feature type="compositionally biased region" description="Acidic residues" evidence="11">
    <location>
        <begin position="1654"/>
        <end position="1668"/>
    </location>
</feature>
<dbReference type="InterPro" id="IPR001650">
    <property type="entry name" value="Helicase_C-like"/>
</dbReference>
<keyword evidence="7" id="KW-0862">Zinc</keyword>
<feature type="region of interest" description="Disordered" evidence="11">
    <location>
        <begin position="113"/>
        <end position="172"/>
    </location>
</feature>
<evidence type="ECO:0000256" key="1">
    <source>
        <dbReference type="ARBA" id="ARBA00004123"/>
    </source>
</evidence>
<feature type="compositionally biased region" description="Basic and acidic residues" evidence="11">
    <location>
        <begin position="1351"/>
        <end position="1366"/>
    </location>
</feature>
<feature type="region of interest" description="Disordered" evidence="11">
    <location>
        <begin position="222"/>
        <end position="451"/>
    </location>
</feature>
<dbReference type="InterPro" id="IPR027417">
    <property type="entry name" value="P-loop_NTPase"/>
</dbReference>
<dbReference type="InterPro" id="IPR056616">
    <property type="entry name" value="Chromo_MIT1"/>
</dbReference>
<dbReference type="CDD" id="cd17919">
    <property type="entry name" value="DEXHc_Snf"/>
    <property type="match status" value="1"/>
</dbReference>
<dbReference type="Proteomes" id="UP001324427">
    <property type="component" value="Unassembled WGS sequence"/>
</dbReference>
<dbReference type="Pfam" id="PF23614">
    <property type="entry name" value="DUF7141"/>
    <property type="match status" value="1"/>
</dbReference>
<comment type="caution">
    <text evidence="14">The sequence shown here is derived from an EMBL/GenBank/DDBJ whole genome shotgun (WGS) entry which is preliminary data.</text>
</comment>
<feature type="compositionally biased region" description="Acidic residues" evidence="11">
    <location>
        <begin position="113"/>
        <end position="123"/>
    </location>
</feature>
<feature type="compositionally biased region" description="Acidic residues" evidence="11">
    <location>
        <begin position="303"/>
        <end position="319"/>
    </location>
</feature>
<feature type="compositionally biased region" description="Low complexity" evidence="11">
    <location>
        <begin position="1625"/>
        <end position="1640"/>
    </location>
</feature>
<dbReference type="GO" id="GO:0003677">
    <property type="term" value="F:DNA binding"/>
    <property type="evidence" value="ECO:0007669"/>
    <property type="project" value="TreeGrafter"/>
</dbReference>
<dbReference type="InterPro" id="IPR011011">
    <property type="entry name" value="Znf_FYVE_PHD"/>
</dbReference>
<dbReference type="Pfam" id="PF23615">
    <property type="entry name" value="Chromo_MIT1"/>
    <property type="match status" value="1"/>
</dbReference>
<feature type="compositionally biased region" description="Polar residues" evidence="11">
    <location>
        <begin position="66"/>
        <end position="78"/>
    </location>
</feature>
<keyword evidence="3" id="KW-0479">Metal-binding</keyword>
<dbReference type="GO" id="GO:0016887">
    <property type="term" value="F:ATP hydrolysis activity"/>
    <property type="evidence" value="ECO:0007669"/>
    <property type="project" value="TreeGrafter"/>
</dbReference>
<dbReference type="InterPro" id="IPR014001">
    <property type="entry name" value="Helicase_ATP-bd"/>
</dbReference>
<keyword evidence="9" id="KW-0539">Nucleus</keyword>
<feature type="compositionally biased region" description="Low complexity" evidence="11">
    <location>
        <begin position="30"/>
        <end position="47"/>
    </location>
</feature>
<keyword evidence="10" id="KW-0175">Coiled coil</keyword>
<proteinExistence type="predicted"/>
<keyword evidence="6" id="KW-0378">Hydrolase</keyword>
<evidence type="ECO:0000256" key="4">
    <source>
        <dbReference type="ARBA" id="ARBA00022741"/>
    </source>
</evidence>
<feature type="domain" description="Helicase C-terminal" evidence="13">
    <location>
        <begin position="1160"/>
        <end position="1311"/>
    </location>
</feature>
<dbReference type="Pfam" id="PF15446">
    <property type="entry name" value="zf-PHD-like"/>
    <property type="match status" value="1"/>
</dbReference>
<dbReference type="SMART" id="SM00487">
    <property type="entry name" value="DEXDc"/>
    <property type="match status" value="1"/>
</dbReference>
<dbReference type="GO" id="GO:0140658">
    <property type="term" value="F:ATP-dependent chromatin remodeler activity"/>
    <property type="evidence" value="ECO:0007669"/>
    <property type="project" value="TreeGrafter"/>
</dbReference>
<evidence type="ECO:0000256" key="3">
    <source>
        <dbReference type="ARBA" id="ARBA00022723"/>
    </source>
</evidence>
<evidence type="ECO:0000256" key="6">
    <source>
        <dbReference type="ARBA" id="ARBA00022801"/>
    </source>
</evidence>
<feature type="region of interest" description="Disordered" evidence="11">
    <location>
        <begin position="1"/>
        <end position="98"/>
    </location>
</feature>
<dbReference type="GO" id="GO:0005634">
    <property type="term" value="C:nucleus"/>
    <property type="evidence" value="ECO:0007669"/>
    <property type="project" value="UniProtKB-SubCell"/>
</dbReference>
<dbReference type="SUPFAM" id="SSF57903">
    <property type="entry name" value="FYVE/PHD zinc finger"/>
    <property type="match status" value="1"/>
</dbReference>
<dbReference type="Pfam" id="PF00271">
    <property type="entry name" value="Helicase_C"/>
    <property type="match status" value="1"/>
</dbReference>
<dbReference type="PROSITE" id="PS51194">
    <property type="entry name" value="HELICASE_CTER"/>
    <property type="match status" value="1"/>
</dbReference>
<dbReference type="PANTHER" id="PTHR45623:SF17">
    <property type="entry name" value="CHROMODOMAIN-HELICASE-DNA-BINDING PROTEIN 3-RELATED"/>
    <property type="match status" value="1"/>
</dbReference>
<dbReference type="Pfam" id="PF18585">
    <property type="entry name" value="zf-CCCH_6"/>
    <property type="match status" value="1"/>
</dbReference>
<evidence type="ECO:0000256" key="2">
    <source>
        <dbReference type="ARBA" id="ARBA00011353"/>
    </source>
</evidence>
<dbReference type="Gene3D" id="3.30.40.10">
    <property type="entry name" value="Zinc/RING finger domain, C3HC4 (zinc finger)"/>
    <property type="match status" value="1"/>
</dbReference>
<name>A0AAV9JAU6_9PEZI</name>
<dbReference type="PANTHER" id="PTHR45623">
    <property type="entry name" value="CHROMODOMAIN-HELICASE-DNA-BINDING PROTEIN 3-RELATED-RELATED"/>
    <property type="match status" value="1"/>
</dbReference>
<protein>
    <submittedName>
        <fullName evidence="14">Uncharacterized protein</fullName>
    </submittedName>
</protein>
<dbReference type="InterPro" id="IPR041684">
    <property type="entry name" value="Znf-PHD-like"/>
</dbReference>
<dbReference type="InterPro" id="IPR055565">
    <property type="entry name" value="DUF7141"/>
</dbReference>
<feature type="compositionally biased region" description="Polar residues" evidence="11">
    <location>
        <begin position="334"/>
        <end position="347"/>
    </location>
</feature>
<dbReference type="GO" id="GO:0003682">
    <property type="term" value="F:chromatin binding"/>
    <property type="evidence" value="ECO:0007669"/>
    <property type="project" value="TreeGrafter"/>
</dbReference>
<sequence length="1884" mass="209235">MAFHYEPPADLSSDDEGGAPIDLSTWQGHAAKNAAPRPAQAVAPTAPMVVQVDDSDDELAQDPLASFQSSQHTRNRNGTTTPIAAPAPPARRGSGFTSINRSDTVVLGAAAVEEEEDAIEMPDFDANNIPVGDEDEDEQEEEEDDGEDEIELIGQPLVPIIPRDDVNRDDGEVVDMTAGEFVVRRVVEELEREDMVYRVELGDYSVEELPFEVLLTYDNGQEALEDFTNNPPTSAPEPQLIRQPKAKRSTMSSTRPSRARTQHTGFVGTIDAVSADELGSDDEITLTQPRSRKRKPEVSQYVEEGEGDDEEDEEFAAEEETGRRSGLRTRQRKSNAPASRSTRSGRQSDMVELEEDNEEVSDDDLEFLQSDLPGARKRKRGLRTRGQGQVDLIDDDDDDGIGYSKSKRQRTGERQSGRSTRHQGGMQEVEVNDVYRSDSNDGIRAPAKTPKAVGAREAFKALPRGDEFRMRHKQECEVCGQGANFAQLIYCQGCTLAYHKSCLGHRTTREHLVTKVGDGDFVLQCRRCVAYPRKKDPTAPDQGKCAECREHGHACLPFRPRKSTAQEQKERDENGGDDPVIDIHNSRINNPENVIFRCVGCWRGFHFEHLPSRSDMMDLETEADAEQRFREYSRDWKCKECLSAPAKVGALIAWKPIDEDNYDPALAFDMIDEDEKAYLLKWDGMSYFRATWMPGAWVWGTTTHMMRKAFAKRDDSQHPKMRTEDAIPEDYLRTDIVLDIKFTSIVDIRAEEVDKARIREIDKALIKYKGLGYEDAVWDAPPNPEDGERWTDFVTAYNDWVSGRYVRLPTQGKLKKSMEKVRTQDFSKLEKKSQPENLEGGELMKYQIEGLNWLYYKWFTQKNAILADEMGLGKTIQIIGFLATLVQDHACWPFLVVVPNSTCPNWRRELKRWAPSLRVVAYYGSKESRDLAYRYELFPEGSKDLRCHVVVTSYDGAADENCRKFFRSVPWQGLIVDEGQRLKNDKNILYAALGALKAPFRILLTGTPLQNNQRELFNLLHFLDDSYNAVELEQRFQELTQEKITELHDMIRPFFLRRTKAQVLTFLPPMAQIIVPVSMTIVQKKLYRTILAKNPDLMKAIFAPEGTLRQGERASLSNILMQLRKCLCHPFVYSKSIEERNVSHSASHRNLVDASSKLQLLELLLPKLRERGHRVLIFSQFLDMLDMVEDFMDGMSMPYQRLDGTIGALVKQKRIDEFNAPDSPLFAFLLSTRAGGVGINLASADTVIILDPDFNPHQDIQALSRAHRIGQKKKVLCFQLVTRASAEERIMQMGRRKLALDHVLIQEMDADDAEQNDLVSVLRHGANELFEDSGEQDIHYDAESVERLLDRSRMENTRAGEGERGSAETQWSHARIWANGAGALVQEEDMLEAAEPAVEAPDPGVWAHILKERERVAAEEAKAKAEAFGRGRRVRGAVDYAAGDKEAAGAEGFLGEGTPMKVERKMRNGDESDTDFQADESGDDEDPDASGEELDRDDAQMVAQQDAKRDAGRVKPSAGKTPTTLHPKHKNGVPTPAATPTKAITRKATSTKPGAATPTKSRRARAAPKTSALAVKKSDAVAPPAPPRKGAAPRAKAASGAKPKMSTTPAKNKGGQASASNMKKSTAASPASPEVVAASSNTLAEAIDLTSGGEADDEDDEDDDEDEDNIKLAAPSSVVSGDNNVSSVMPPPPASSSTPLPDNTEPSAYRDYAAAAPPTFRRVTVPQPRAAVNSNGLPTPPTDPTTNQNGGASAPAPPTHHLAPSAASGINCLACRTFHPIGSCPLKLAGVEHCNLCGMAHFGHARICPHIQSETQVRAMLETLRYSNEPEHLVTEARKYLRGLKGNLVQLKKKKEEKEHAAREAEAAAAFQYARAPIANWQAS</sequence>
<evidence type="ECO:0000256" key="8">
    <source>
        <dbReference type="ARBA" id="ARBA00022840"/>
    </source>
</evidence>
<keyword evidence="4" id="KW-0547">Nucleotide-binding</keyword>
<evidence type="ECO:0000256" key="7">
    <source>
        <dbReference type="ARBA" id="ARBA00022833"/>
    </source>
</evidence>
<dbReference type="Gene3D" id="3.40.50.300">
    <property type="entry name" value="P-loop containing nucleotide triphosphate hydrolases"/>
    <property type="match status" value="1"/>
</dbReference>
<keyword evidence="8" id="KW-0067">ATP-binding</keyword>
<dbReference type="InterPro" id="IPR016197">
    <property type="entry name" value="Chromo-like_dom_sf"/>
</dbReference>
<dbReference type="Pfam" id="PF00176">
    <property type="entry name" value="SNF2-rel_dom"/>
    <property type="match status" value="1"/>
</dbReference>
<accession>A0AAV9JAU6</accession>
<dbReference type="InterPro" id="IPR000330">
    <property type="entry name" value="SNF2_N"/>
</dbReference>
<feature type="region of interest" description="Disordered" evidence="11">
    <location>
        <begin position="1470"/>
        <end position="1762"/>
    </location>
</feature>
<gene>
    <name evidence="14" type="ORF">LTR36_007968</name>
</gene>
<feature type="region of interest" description="Disordered" evidence="11">
    <location>
        <begin position="1351"/>
        <end position="1371"/>
    </location>
</feature>
<feature type="region of interest" description="Disordered" evidence="11">
    <location>
        <begin position="559"/>
        <end position="580"/>
    </location>
</feature>
<feature type="compositionally biased region" description="Low complexity" evidence="11">
    <location>
        <begin position="1676"/>
        <end position="1688"/>
    </location>
</feature>
<dbReference type="GO" id="GO:0000785">
    <property type="term" value="C:chromatin"/>
    <property type="evidence" value="ECO:0007669"/>
    <property type="project" value="TreeGrafter"/>
</dbReference>
<keyword evidence="15" id="KW-1185">Reference proteome</keyword>
<dbReference type="SMART" id="SM00490">
    <property type="entry name" value="HELICc"/>
    <property type="match status" value="1"/>
</dbReference>
<comment type="subunit">
    <text evidence="2">Component of the NuA4 histone acetyltransferase complex.</text>
</comment>
<dbReference type="InterPro" id="IPR013083">
    <property type="entry name" value="Znf_RING/FYVE/PHD"/>
</dbReference>
<evidence type="ECO:0000256" key="10">
    <source>
        <dbReference type="SAM" id="Coils"/>
    </source>
</evidence>
<evidence type="ECO:0000259" key="12">
    <source>
        <dbReference type="PROSITE" id="PS51192"/>
    </source>
</evidence>
<evidence type="ECO:0000313" key="14">
    <source>
        <dbReference type="EMBL" id="KAK4541522.1"/>
    </source>
</evidence>
<dbReference type="InterPro" id="IPR040934">
    <property type="entry name" value="Znf-CCCH_6"/>
</dbReference>
<feature type="coiled-coil region" evidence="10">
    <location>
        <begin position="1841"/>
        <end position="1868"/>
    </location>
</feature>
<feature type="compositionally biased region" description="Acidic residues" evidence="11">
    <location>
        <begin position="1471"/>
        <end position="1496"/>
    </location>
</feature>
<evidence type="ECO:0000313" key="15">
    <source>
        <dbReference type="Proteomes" id="UP001324427"/>
    </source>
</evidence>
<reference evidence="14 15" key="1">
    <citation type="submission" date="2021-11" db="EMBL/GenBank/DDBJ databases">
        <title>Black yeast isolated from Biological Soil Crust.</title>
        <authorList>
            <person name="Kurbessoian T."/>
        </authorList>
    </citation>
    <scope>NUCLEOTIDE SEQUENCE [LARGE SCALE GENOMIC DNA]</scope>
    <source>
        <strain evidence="14 15">CCFEE 5522</strain>
    </source>
</reference>
<keyword evidence="5" id="KW-0863">Zinc-finger</keyword>
<dbReference type="PROSITE" id="PS51192">
    <property type="entry name" value="HELICASE_ATP_BIND_1"/>
    <property type="match status" value="1"/>
</dbReference>
<dbReference type="Gene3D" id="3.40.50.10810">
    <property type="entry name" value="Tandem AAA-ATPase domain"/>
    <property type="match status" value="1"/>
</dbReference>
<dbReference type="SUPFAM" id="SSF52540">
    <property type="entry name" value="P-loop containing nucleoside triphosphate hydrolases"/>
    <property type="match status" value="2"/>
</dbReference>
<dbReference type="GO" id="GO:0005524">
    <property type="term" value="F:ATP binding"/>
    <property type="evidence" value="ECO:0007669"/>
    <property type="project" value="UniProtKB-KW"/>
</dbReference>
<dbReference type="InterPro" id="IPR038718">
    <property type="entry name" value="SNF2-like_sf"/>
</dbReference>
<feature type="compositionally biased region" description="Acidic residues" evidence="11">
    <location>
        <begin position="132"/>
        <end position="151"/>
    </location>
</feature>
<feature type="compositionally biased region" description="Low complexity" evidence="11">
    <location>
        <begin position="1534"/>
        <end position="1548"/>
    </location>
</feature>
<feature type="compositionally biased region" description="Polar residues" evidence="11">
    <location>
        <begin position="1605"/>
        <end position="1624"/>
    </location>
</feature>
<feature type="compositionally biased region" description="Basic and acidic residues" evidence="11">
    <location>
        <begin position="162"/>
        <end position="171"/>
    </location>
</feature>
<dbReference type="CDD" id="cd15489">
    <property type="entry name" value="PHD_SF"/>
    <property type="match status" value="1"/>
</dbReference>
<dbReference type="InterPro" id="IPR049730">
    <property type="entry name" value="SNF2/RAD54-like_C"/>
</dbReference>
<evidence type="ECO:0000256" key="11">
    <source>
        <dbReference type="SAM" id="MobiDB-lite"/>
    </source>
</evidence>
<dbReference type="SMART" id="SM00249">
    <property type="entry name" value="PHD"/>
    <property type="match status" value="1"/>
</dbReference>
<feature type="compositionally biased region" description="Acidic residues" evidence="11">
    <location>
        <begin position="351"/>
        <end position="366"/>
    </location>
</feature>
<feature type="compositionally biased region" description="Low complexity" evidence="11">
    <location>
        <begin position="1588"/>
        <end position="1604"/>
    </location>
</feature>
<dbReference type="GO" id="GO:0008270">
    <property type="term" value="F:zinc ion binding"/>
    <property type="evidence" value="ECO:0007669"/>
    <property type="project" value="UniProtKB-KW"/>
</dbReference>
<dbReference type="CDD" id="cd18793">
    <property type="entry name" value="SF2_C_SNF"/>
    <property type="match status" value="1"/>
</dbReference>
<dbReference type="EMBL" id="JAVFHQ010000052">
    <property type="protein sequence ID" value="KAK4541522.1"/>
    <property type="molecule type" value="Genomic_DNA"/>
</dbReference>